<dbReference type="EMBL" id="JACHOB010000013">
    <property type="protein sequence ID" value="MBB4660421.1"/>
    <property type="molecule type" value="Genomic_DNA"/>
</dbReference>
<feature type="transmembrane region" description="Helical" evidence="5">
    <location>
        <begin position="149"/>
        <end position="176"/>
    </location>
</feature>
<evidence type="ECO:0000256" key="4">
    <source>
        <dbReference type="ARBA" id="ARBA00023136"/>
    </source>
</evidence>
<evidence type="ECO:0000256" key="2">
    <source>
        <dbReference type="ARBA" id="ARBA00022692"/>
    </source>
</evidence>
<keyword evidence="5" id="KW-1003">Cell membrane</keyword>
<dbReference type="PANTHER" id="PTHR43483">
    <property type="entry name" value="MEMBRANE TRANSPORTER PROTEIN HI_0806-RELATED"/>
    <property type="match status" value="1"/>
</dbReference>
<comment type="subcellular location">
    <subcellularLocation>
        <location evidence="5">Cell membrane</location>
        <topology evidence="5">Multi-pass membrane protein</topology>
    </subcellularLocation>
    <subcellularLocation>
        <location evidence="1">Membrane</location>
        <topology evidence="1">Multi-pass membrane protein</topology>
    </subcellularLocation>
</comment>
<evidence type="ECO:0000256" key="5">
    <source>
        <dbReference type="RuleBase" id="RU363041"/>
    </source>
</evidence>
<gene>
    <name evidence="7" type="ORF">GGQ59_002973</name>
</gene>
<dbReference type="Pfam" id="PF01925">
    <property type="entry name" value="TauE"/>
    <property type="match status" value="1"/>
</dbReference>
<keyword evidence="2 5" id="KW-0812">Transmembrane</keyword>
<feature type="compositionally biased region" description="Polar residues" evidence="6">
    <location>
        <begin position="304"/>
        <end position="317"/>
    </location>
</feature>
<feature type="transmembrane region" description="Helical" evidence="5">
    <location>
        <begin position="93"/>
        <end position="109"/>
    </location>
</feature>
<reference evidence="7 8" key="1">
    <citation type="submission" date="2020-08" db="EMBL/GenBank/DDBJ databases">
        <title>Genomic Encyclopedia of Type Strains, Phase IV (KMG-IV): sequencing the most valuable type-strain genomes for metagenomic binning, comparative biology and taxonomic classification.</title>
        <authorList>
            <person name="Goeker M."/>
        </authorList>
    </citation>
    <scope>NUCLEOTIDE SEQUENCE [LARGE SCALE GENOMIC DNA]</scope>
    <source>
        <strain evidence="7 8">DSM 102850</strain>
    </source>
</reference>
<evidence type="ECO:0000256" key="3">
    <source>
        <dbReference type="ARBA" id="ARBA00022989"/>
    </source>
</evidence>
<dbReference type="AlphaFoldDB" id="A0A840I817"/>
<dbReference type="PANTHER" id="PTHR43483:SF3">
    <property type="entry name" value="MEMBRANE TRANSPORTER PROTEIN HI_0806-RELATED"/>
    <property type="match status" value="1"/>
</dbReference>
<name>A0A840I817_9PROT</name>
<evidence type="ECO:0000256" key="6">
    <source>
        <dbReference type="SAM" id="MobiDB-lite"/>
    </source>
</evidence>
<keyword evidence="3 5" id="KW-1133">Transmembrane helix</keyword>
<protein>
    <recommendedName>
        <fullName evidence="5">Probable membrane transporter protein</fullName>
    </recommendedName>
</protein>
<dbReference type="InterPro" id="IPR002781">
    <property type="entry name" value="TM_pro_TauE-like"/>
</dbReference>
<dbReference type="GO" id="GO:0005886">
    <property type="term" value="C:plasma membrane"/>
    <property type="evidence" value="ECO:0007669"/>
    <property type="project" value="UniProtKB-SubCell"/>
</dbReference>
<accession>A0A840I817</accession>
<evidence type="ECO:0000313" key="8">
    <source>
        <dbReference type="Proteomes" id="UP000563524"/>
    </source>
</evidence>
<dbReference type="Proteomes" id="UP000563524">
    <property type="component" value="Unassembled WGS sequence"/>
</dbReference>
<comment type="caution">
    <text evidence="7">The sequence shown here is derived from an EMBL/GenBank/DDBJ whole genome shotgun (WGS) entry which is preliminary data.</text>
</comment>
<evidence type="ECO:0000256" key="1">
    <source>
        <dbReference type="ARBA" id="ARBA00004141"/>
    </source>
</evidence>
<feature type="region of interest" description="Disordered" evidence="6">
    <location>
        <begin position="294"/>
        <end position="317"/>
    </location>
</feature>
<feature type="transmembrane region" description="Helical" evidence="5">
    <location>
        <begin position="116"/>
        <end position="137"/>
    </location>
</feature>
<sequence>MEPLITPETLVLLLVMLAAGAVTGVAAGLFGIGGGFIVVPALLAIFSLLGVDPELSVHMALGTSLATIILTSLRSVNAHAKRGAVDFHVLKAWAPWIVLGVLLGLVFASHTDGHTLVLIFGLGVLILSLNFLFPRAFSRIQLSESMPRGLALAGLATFLGGISALLGIGGGTIAVLTMTFCGRSIHQAVATAAGFGAIIAVPGTIGFVLIGLGAESPLPGSLGYINLIGLAAIASTSMLTAPLGAALAHRLPPMALKRAFGGYLVFTAMLMLKDAFPAQPTGIAAEEPAHAVAVPMPSAPRSDASLSLPASSRRTSP</sequence>
<proteinExistence type="inferred from homology"/>
<feature type="transmembrane region" description="Helical" evidence="5">
    <location>
        <begin position="188"/>
        <end position="212"/>
    </location>
</feature>
<feature type="transmembrane region" description="Helical" evidence="5">
    <location>
        <begin position="12"/>
        <end position="43"/>
    </location>
</feature>
<comment type="similarity">
    <text evidence="5">Belongs to the 4-toluene sulfonate uptake permease (TSUP) (TC 2.A.102) family.</text>
</comment>
<organism evidence="7 8">
    <name type="scientific">Parvularcula dongshanensis</name>
    <dbReference type="NCBI Taxonomy" id="1173995"/>
    <lineage>
        <taxon>Bacteria</taxon>
        <taxon>Pseudomonadati</taxon>
        <taxon>Pseudomonadota</taxon>
        <taxon>Alphaproteobacteria</taxon>
        <taxon>Parvularculales</taxon>
        <taxon>Parvularculaceae</taxon>
        <taxon>Parvularcula</taxon>
    </lineage>
</organism>
<keyword evidence="4 5" id="KW-0472">Membrane</keyword>
<evidence type="ECO:0000313" key="7">
    <source>
        <dbReference type="EMBL" id="MBB4660421.1"/>
    </source>
</evidence>
<keyword evidence="8" id="KW-1185">Reference proteome</keyword>
<feature type="transmembrane region" description="Helical" evidence="5">
    <location>
        <begin position="224"/>
        <end position="248"/>
    </location>
</feature>